<dbReference type="Proteomes" id="UP001498421">
    <property type="component" value="Unassembled WGS sequence"/>
</dbReference>
<keyword evidence="3" id="KW-1185">Reference proteome</keyword>
<evidence type="ECO:0000256" key="1">
    <source>
        <dbReference type="SAM" id="MobiDB-lite"/>
    </source>
</evidence>
<evidence type="ECO:0000313" key="3">
    <source>
        <dbReference type="Proteomes" id="UP001498421"/>
    </source>
</evidence>
<reference evidence="2 3" key="1">
    <citation type="journal article" date="2025" name="Microbiol. Resour. Announc.">
        <title>Draft genome sequences for Neonectria magnoliae and Neonectria punicea, canker pathogens of Liriodendron tulipifera and Acer saccharum in West Virginia.</title>
        <authorList>
            <person name="Petronek H.M."/>
            <person name="Kasson M.T."/>
            <person name="Metheny A.M."/>
            <person name="Stauder C.M."/>
            <person name="Lovett B."/>
            <person name="Lynch S.C."/>
            <person name="Garnas J.R."/>
            <person name="Kasson L.R."/>
            <person name="Stajich J.E."/>
        </authorList>
    </citation>
    <scope>NUCLEOTIDE SEQUENCE [LARGE SCALE GENOMIC DNA]</scope>
    <source>
        <strain evidence="2 3">NRRL 64651</strain>
    </source>
</reference>
<dbReference type="EMBL" id="JAZAVK010000058">
    <property type="protein sequence ID" value="KAK7427014.1"/>
    <property type="molecule type" value="Genomic_DNA"/>
</dbReference>
<organism evidence="2 3">
    <name type="scientific">Neonectria magnoliae</name>
    <dbReference type="NCBI Taxonomy" id="2732573"/>
    <lineage>
        <taxon>Eukaryota</taxon>
        <taxon>Fungi</taxon>
        <taxon>Dikarya</taxon>
        <taxon>Ascomycota</taxon>
        <taxon>Pezizomycotina</taxon>
        <taxon>Sordariomycetes</taxon>
        <taxon>Hypocreomycetidae</taxon>
        <taxon>Hypocreales</taxon>
        <taxon>Nectriaceae</taxon>
        <taxon>Neonectria</taxon>
    </lineage>
</organism>
<proteinExistence type="predicted"/>
<sequence length="263" mass="30286">MVRRYTSICFLHDLFPPLPSRDVGFTSTHVNRSTHPVLLAADLGTIPWNHHHRTHTLREELRRRFIPMSADPDSLIGKRSAPTQDPAPAQRTKRRRIIVNETITAEDFVQQHKAWLDELLEPFPRMSKLLPRIFRHITKESIRFLPGRYNDRLHRLFLNMGDVERGAWCVQSEVPLGIVGREIAVSARFDLRKIADVADRMWQIGHFMRGNGAVHGVELQRMSWQLEALLGAAQSSDELDLQTINEIGTKEQKFKQALGQQNP</sequence>
<evidence type="ECO:0000313" key="2">
    <source>
        <dbReference type="EMBL" id="KAK7427014.1"/>
    </source>
</evidence>
<name>A0ABR1I0J1_9HYPO</name>
<gene>
    <name evidence="2" type="ORF">QQZ08_006441</name>
</gene>
<accession>A0ABR1I0J1</accession>
<comment type="caution">
    <text evidence="2">The sequence shown here is derived from an EMBL/GenBank/DDBJ whole genome shotgun (WGS) entry which is preliminary data.</text>
</comment>
<feature type="region of interest" description="Disordered" evidence="1">
    <location>
        <begin position="72"/>
        <end position="93"/>
    </location>
</feature>
<protein>
    <submittedName>
        <fullName evidence="2">Uncharacterized protein</fullName>
    </submittedName>
</protein>